<sequence length="386" mass="43844">MDRLLVRRLGGNSLTGCTFLQIRLFEKVSSSESRPCNIKRFGHHFFCLHLGGPDTITAYSLEDNELWLRHLLGLAIQFGERIWILRYTSSEHFRDSMLRKPDAGPNYARYMEEYGSKEREGFKVSSGPVIAVPTEGDTSYAAARDDTDQTFPSPSFRDISCEIAFEVIEIELGFMYDVFYTKAVVIYSFVHGFLGRFSLCCISLRCISFISIISAFVAFLITEKQAYSTVDVIITYVLFAGAIVLELYAAILLLCSDWTSLCVPSMLPNGIGLIRFRDTCAEANEFFKGRKSISDVNKACTRLAEMFAIFNPGKIQENDKMWELMSHVWVEMLSYAANQCRWNLHGQQLRRGGELLTHVWLLLAHLGITEQFQISQGHARAKLVVH</sequence>
<dbReference type="EMBL" id="OIVN01001465">
    <property type="protein sequence ID" value="SPC94272.1"/>
    <property type="molecule type" value="Genomic_DNA"/>
</dbReference>
<dbReference type="InterPro" id="IPR007658">
    <property type="entry name" value="DUF594"/>
</dbReference>
<feature type="domain" description="DUF4220" evidence="2">
    <location>
        <begin position="76"/>
        <end position="263"/>
    </location>
</feature>
<reference evidence="3" key="1">
    <citation type="submission" date="2018-02" db="EMBL/GenBank/DDBJ databases">
        <authorList>
            <person name="Cohen D.B."/>
            <person name="Kent A.D."/>
        </authorList>
    </citation>
    <scope>NUCLEOTIDE SEQUENCE</scope>
</reference>
<keyword evidence="1" id="KW-0472">Membrane</keyword>
<organism evidence="3">
    <name type="scientific">Fagus sylvatica</name>
    <name type="common">Beechnut</name>
    <dbReference type="NCBI Taxonomy" id="28930"/>
    <lineage>
        <taxon>Eukaryota</taxon>
        <taxon>Viridiplantae</taxon>
        <taxon>Streptophyta</taxon>
        <taxon>Embryophyta</taxon>
        <taxon>Tracheophyta</taxon>
        <taxon>Spermatophyta</taxon>
        <taxon>Magnoliopsida</taxon>
        <taxon>eudicotyledons</taxon>
        <taxon>Gunneridae</taxon>
        <taxon>Pentapetalae</taxon>
        <taxon>rosids</taxon>
        <taxon>fabids</taxon>
        <taxon>Fagales</taxon>
        <taxon>Fagaceae</taxon>
        <taxon>Fagus</taxon>
    </lineage>
</organism>
<evidence type="ECO:0000313" key="3">
    <source>
        <dbReference type="EMBL" id="SPC94272.1"/>
    </source>
</evidence>
<evidence type="ECO:0000259" key="2">
    <source>
        <dbReference type="Pfam" id="PF13968"/>
    </source>
</evidence>
<dbReference type="Pfam" id="PF13968">
    <property type="entry name" value="DUF4220"/>
    <property type="match status" value="1"/>
</dbReference>
<dbReference type="PANTHER" id="PTHR31325">
    <property type="entry name" value="OS01G0798800 PROTEIN-RELATED"/>
    <property type="match status" value="1"/>
</dbReference>
<dbReference type="AlphaFoldDB" id="A0A2N9G3Y8"/>
<gene>
    <name evidence="3" type="ORF">FSB_LOCUS22154</name>
</gene>
<evidence type="ECO:0000256" key="1">
    <source>
        <dbReference type="SAM" id="Phobius"/>
    </source>
</evidence>
<keyword evidence="1" id="KW-0812">Transmembrane</keyword>
<feature type="transmembrane region" description="Helical" evidence="1">
    <location>
        <begin position="197"/>
        <end position="221"/>
    </location>
</feature>
<dbReference type="Pfam" id="PF04578">
    <property type="entry name" value="DUF594"/>
    <property type="match status" value="1"/>
</dbReference>
<proteinExistence type="predicted"/>
<dbReference type="InterPro" id="IPR025315">
    <property type="entry name" value="DUF4220"/>
</dbReference>
<keyword evidence="1" id="KW-1133">Transmembrane helix</keyword>
<protein>
    <recommendedName>
        <fullName evidence="2">DUF4220 domain-containing protein</fullName>
    </recommendedName>
</protein>
<name>A0A2N9G3Y8_FAGSY</name>
<accession>A0A2N9G3Y8</accession>
<feature type="transmembrane region" description="Helical" evidence="1">
    <location>
        <begin position="233"/>
        <end position="255"/>
    </location>
</feature>